<dbReference type="RefSeq" id="WP_089865889.1">
    <property type="nucleotide sequence ID" value="NZ_FOTC01000001.1"/>
</dbReference>
<dbReference type="Proteomes" id="UP000199607">
    <property type="component" value="Unassembled WGS sequence"/>
</dbReference>
<name>A0A1I4BUS7_9EURY</name>
<dbReference type="EMBL" id="FOTC01000001">
    <property type="protein sequence ID" value="SFK72180.1"/>
    <property type="molecule type" value="Genomic_DNA"/>
</dbReference>
<evidence type="ECO:0000313" key="1">
    <source>
        <dbReference type="EMBL" id="SFK72180.1"/>
    </source>
</evidence>
<proteinExistence type="predicted"/>
<reference evidence="2" key="1">
    <citation type="submission" date="2016-10" db="EMBL/GenBank/DDBJ databases">
        <authorList>
            <person name="Varghese N."/>
            <person name="Submissions S."/>
        </authorList>
    </citation>
    <scope>NUCLEOTIDE SEQUENCE [LARGE SCALE GENOMIC DNA]</scope>
    <source>
        <strain evidence="2">CGMCC 1.7738</strain>
    </source>
</reference>
<sequence length="164" mass="17504">MTSISRSGFTSLALVLLLLVGGVGSVTAQNGAQTNPEWGVDLFESMESMVDDYNANADSVDLGPVSLAGATNVYVTDGDERATYTIYMDGDHRITDVQQGTDPDAVRKMTMSRATIDRIASADNPAAAFRSAVESNDIVIKGEPGEVVEQIKWTVINLVKGFLL</sequence>
<dbReference type="STRING" id="553466.SAMN04487950_0768"/>
<keyword evidence="2" id="KW-1185">Reference proteome</keyword>
<accession>A0A1I4BUS7</accession>
<protein>
    <submittedName>
        <fullName evidence="1">Uncharacterized protein</fullName>
    </submittedName>
</protein>
<organism evidence="1 2">
    <name type="scientific">Halogranum rubrum</name>
    <dbReference type="NCBI Taxonomy" id="553466"/>
    <lineage>
        <taxon>Archaea</taxon>
        <taxon>Methanobacteriati</taxon>
        <taxon>Methanobacteriota</taxon>
        <taxon>Stenosarchaea group</taxon>
        <taxon>Halobacteria</taxon>
        <taxon>Halobacteriales</taxon>
        <taxon>Haloferacaceae</taxon>
    </lineage>
</organism>
<dbReference type="AlphaFoldDB" id="A0A1I4BUS7"/>
<evidence type="ECO:0000313" key="2">
    <source>
        <dbReference type="Proteomes" id="UP000199607"/>
    </source>
</evidence>
<gene>
    <name evidence="1" type="ORF">SAMN04487950_0768</name>
</gene>